<feature type="region of interest" description="Disordered" evidence="1">
    <location>
        <begin position="272"/>
        <end position="295"/>
    </location>
</feature>
<reference evidence="2 3" key="1">
    <citation type="journal article" date="2020" name="Syst. Appl. Microbiol.">
        <title>Arthrospiribacter ruber gen. nov., sp. nov., a novel bacterium isolated from Arthrospira cultures.</title>
        <authorList>
            <person name="Waleron M."/>
            <person name="Misztak A."/>
            <person name="Waleron M.M."/>
            <person name="Furmaniak M."/>
            <person name="Mrozik A."/>
            <person name="Waleron K."/>
        </authorList>
    </citation>
    <scope>NUCLEOTIDE SEQUENCE [LARGE SCALE GENOMIC DNA]</scope>
    <source>
        <strain evidence="2 3">DPMB0001</strain>
    </source>
</reference>
<evidence type="ECO:0000313" key="3">
    <source>
        <dbReference type="Proteomes" id="UP000727490"/>
    </source>
</evidence>
<accession>A0A951MCX2</accession>
<dbReference type="NCBIfam" id="TIGR03696">
    <property type="entry name" value="Rhs_assc_core"/>
    <property type="match status" value="1"/>
</dbReference>
<gene>
    <name evidence="2" type="ORF">EGN73_18680</name>
</gene>
<keyword evidence="3" id="KW-1185">Reference proteome</keyword>
<dbReference type="InterPro" id="IPR022385">
    <property type="entry name" value="Rhs_assc_core"/>
</dbReference>
<dbReference type="InterPro" id="IPR028208">
    <property type="entry name" value="Effector_pro_NleD-like"/>
</dbReference>
<feature type="compositionally biased region" description="Basic residues" evidence="1">
    <location>
        <begin position="285"/>
        <end position="295"/>
    </location>
</feature>
<dbReference type="Pfam" id="PF14891">
    <property type="entry name" value="Peptidase_M91"/>
    <property type="match status" value="1"/>
</dbReference>
<dbReference type="AlphaFoldDB" id="A0A951MCX2"/>
<dbReference type="Proteomes" id="UP000727490">
    <property type="component" value="Unassembled WGS sequence"/>
</dbReference>
<protein>
    <recommendedName>
        <fullName evidence="4">RHS repeat-associated core domain-containing protein</fullName>
    </recommendedName>
</protein>
<evidence type="ECO:0000313" key="2">
    <source>
        <dbReference type="EMBL" id="MBW3469826.1"/>
    </source>
</evidence>
<proteinExistence type="predicted"/>
<dbReference type="EMBL" id="RPHB01000009">
    <property type="protein sequence ID" value="MBW3469826.1"/>
    <property type="molecule type" value="Genomic_DNA"/>
</dbReference>
<name>A0A951MCX2_9BACT</name>
<sequence length="295" mass="32925">MNKYLYNGKELLDDLNLNLYDYGQRMYDPTIGRFNRIDRFSEKYYGLSPYQYGANNPISNIDINGDSIWVVIHPTVDNQIQTQHYYWGSDQQGNYAFRDQSGNAYQGNNQFIGDVANGLNDLMNGGSAGYALVTGLAGASDNVQIIPGNANSSRGNAEFASNSSLGGSAVRWDPNFNGVQGNQRPSFVALGHELAHSRDRLNSTLDLNSWFTYQDQNGATQSVPRAEISATHTENQIRAENGLSLRQSYTYDPSGSPTGTRIIFNGTRQSRYYNSSGNSNPNFRPIRRRQTPFTY</sequence>
<evidence type="ECO:0000256" key="1">
    <source>
        <dbReference type="SAM" id="MobiDB-lite"/>
    </source>
</evidence>
<evidence type="ECO:0008006" key="4">
    <source>
        <dbReference type="Google" id="ProtNLM"/>
    </source>
</evidence>
<organism evidence="2 3">
    <name type="scientific">Arthrospiribacter ruber</name>
    <dbReference type="NCBI Taxonomy" id="2487934"/>
    <lineage>
        <taxon>Bacteria</taxon>
        <taxon>Pseudomonadati</taxon>
        <taxon>Bacteroidota</taxon>
        <taxon>Cytophagia</taxon>
        <taxon>Cytophagales</taxon>
        <taxon>Cyclobacteriaceae</taxon>
        <taxon>Arthrospiribacter</taxon>
    </lineage>
</organism>
<feature type="compositionally biased region" description="Polar residues" evidence="1">
    <location>
        <begin position="272"/>
        <end position="282"/>
    </location>
</feature>
<comment type="caution">
    <text evidence="2">The sequence shown here is derived from an EMBL/GenBank/DDBJ whole genome shotgun (WGS) entry which is preliminary data.</text>
</comment>
<dbReference type="Gene3D" id="2.180.10.10">
    <property type="entry name" value="RHS repeat-associated core"/>
    <property type="match status" value="1"/>
</dbReference>